<dbReference type="InterPro" id="IPR014848">
    <property type="entry name" value="Rgp1"/>
</dbReference>
<dbReference type="PANTHER" id="PTHR12507">
    <property type="entry name" value="REDUCED GROWTH PHENOTYPE 1 RGP1, YEAST -RELATED"/>
    <property type="match status" value="1"/>
</dbReference>
<name>A0A4C1Y2D9_EUMVA</name>
<dbReference type="Proteomes" id="UP000299102">
    <property type="component" value="Unassembled WGS sequence"/>
</dbReference>
<dbReference type="AlphaFoldDB" id="A0A4C1Y2D9"/>
<sequence length="225" mass="25406">MDMQDVAALCGNETTEELQPTNPFSEERKIETPLTMALQALQNLTARRSPNSYMITNTRGKVGRFCLFKSAYKLGEDIVGTFDFSVGTVTCMQVSVSLQPEEVLKLNSPAKNTKLSELSSRTMTVARYHEVTLGLTHSQLILAIPLHITPAFEAEEVSLRWRLHFEFVTTNEKLLPNPEEKDWNAPLNVPIETMVWNLPVKIYSTLPKQITQHSVGNDAYSMYIK</sequence>
<organism evidence="1 2">
    <name type="scientific">Eumeta variegata</name>
    <name type="common">Bagworm moth</name>
    <name type="synonym">Eumeta japonica</name>
    <dbReference type="NCBI Taxonomy" id="151549"/>
    <lineage>
        <taxon>Eukaryota</taxon>
        <taxon>Metazoa</taxon>
        <taxon>Ecdysozoa</taxon>
        <taxon>Arthropoda</taxon>
        <taxon>Hexapoda</taxon>
        <taxon>Insecta</taxon>
        <taxon>Pterygota</taxon>
        <taxon>Neoptera</taxon>
        <taxon>Endopterygota</taxon>
        <taxon>Lepidoptera</taxon>
        <taxon>Glossata</taxon>
        <taxon>Ditrysia</taxon>
        <taxon>Tineoidea</taxon>
        <taxon>Psychidae</taxon>
        <taxon>Oiketicinae</taxon>
        <taxon>Eumeta</taxon>
    </lineage>
</organism>
<reference evidence="1 2" key="1">
    <citation type="journal article" date="2019" name="Commun. Biol.">
        <title>The bagworm genome reveals a unique fibroin gene that provides high tensile strength.</title>
        <authorList>
            <person name="Kono N."/>
            <person name="Nakamura H."/>
            <person name="Ohtoshi R."/>
            <person name="Tomita M."/>
            <person name="Numata K."/>
            <person name="Arakawa K."/>
        </authorList>
    </citation>
    <scope>NUCLEOTIDE SEQUENCE [LARGE SCALE GENOMIC DNA]</scope>
</reference>
<gene>
    <name evidence="1" type="primary">Rgp1</name>
    <name evidence="1" type="ORF">EVAR_49068_1</name>
</gene>
<dbReference type="STRING" id="151549.A0A4C1Y2D9"/>
<proteinExistence type="predicted"/>
<protein>
    <submittedName>
        <fullName evidence="1">RAB6A-GEF complex partner protein 2</fullName>
    </submittedName>
</protein>
<evidence type="ECO:0000313" key="2">
    <source>
        <dbReference type="Proteomes" id="UP000299102"/>
    </source>
</evidence>
<dbReference type="Pfam" id="PF08737">
    <property type="entry name" value="Rgp1"/>
    <property type="match status" value="1"/>
</dbReference>
<keyword evidence="2" id="KW-1185">Reference proteome</keyword>
<dbReference type="OrthoDB" id="1918at2759"/>
<evidence type="ECO:0000313" key="1">
    <source>
        <dbReference type="EMBL" id="GBP70058.1"/>
    </source>
</evidence>
<dbReference type="EMBL" id="BGZK01001061">
    <property type="protein sequence ID" value="GBP70058.1"/>
    <property type="molecule type" value="Genomic_DNA"/>
</dbReference>
<comment type="caution">
    <text evidence="1">The sequence shown here is derived from an EMBL/GenBank/DDBJ whole genome shotgun (WGS) entry which is preliminary data.</text>
</comment>
<accession>A0A4C1Y2D9</accession>